<protein>
    <recommendedName>
        <fullName evidence="3">Pentapeptide repeat protein</fullName>
    </recommendedName>
</protein>
<dbReference type="AlphaFoldDB" id="A0A4R6VKN7"/>
<proteinExistence type="predicted"/>
<accession>A0A4R6VKN7</accession>
<dbReference type="OrthoDB" id="154708at2"/>
<dbReference type="EMBL" id="SNYR01000002">
    <property type="protein sequence ID" value="TDQ64035.1"/>
    <property type="molecule type" value="Genomic_DNA"/>
</dbReference>
<name>A0A4R6VKN7_9HYPH</name>
<dbReference type="Proteomes" id="UP000295391">
    <property type="component" value="Unassembled WGS sequence"/>
</dbReference>
<evidence type="ECO:0000313" key="1">
    <source>
        <dbReference type="EMBL" id="TDQ64035.1"/>
    </source>
</evidence>
<comment type="caution">
    <text evidence="1">The sequence shown here is derived from an EMBL/GenBank/DDBJ whole genome shotgun (WGS) entry which is preliminary data.</text>
</comment>
<evidence type="ECO:0008006" key="3">
    <source>
        <dbReference type="Google" id="ProtNLM"/>
    </source>
</evidence>
<keyword evidence="2" id="KW-1185">Reference proteome</keyword>
<reference evidence="1 2" key="1">
    <citation type="submission" date="2019-03" db="EMBL/GenBank/DDBJ databases">
        <title>Genomic Encyclopedia of Type Strains, Phase III (KMG-III): the genomes of soil and plant-associated and newly described type strains.</title>
        <authorList>
            <person name="Whitman W."/>
        </authorList>
    </citation>
    <scope>NUCLEOTIDE SEQUENCE [LARGE SCALE GENOMIC DNA]</scope>
    <source>
        <strain evidence="1 2">CGMCC 1.7002</strain>
    </source>
</reference>
<gene>
    <name evidence="1" type="ORF">ATL17_2046</name>
</gene>
<sequence length="176" mass="19720">MAAFSLHPDCKNCVAFCCVAFAFDQGDHFDFDKTAGVACPNLLPDHYCRIHAQLDQKGFSGCVRYNCFGAGQRVTQEIYAGKSWRDHPELAQEMFDAFSKVEKLHGLISMLEAAQKLNLPELLEQQRAAHQHNLESLSIAPADLKQLPLDQLRREVAQFLSSLRQKVSPEALSDKS</sequence>
<organism evidence="1 2">
    <name type="scientific">Maritalea mobilis</name>
    <dbReference type="NCBI Taxonomy" id="483324"/>
    <lineage>
        <taxon>Bacteria</taxon>
        <taxon>Pseudomonadati</taxon>
        <taxon>Pseudomonadota</taxon>
        <taxon>Alphaproteobacteria</taxon>
        <taxon>Hyphomicrobiales</taxon>
        <taxon>Devosiaceae</taxon>
        <taxon>Maritalea</taxon>
    </lineage>
</organism>
<evidence type="ECO:0000313" key="2">
    <source>
        <dbReference type="Proteomes" id="UP000295391"/>
    </source>
</evidence>
<dbReference type="RefSeq" id="WP_133572670.1">
    <property type="nucleotide sequence ID" value="NZ_SNYR01000002.1"/>
</dbReference>